<dbReference type="GeneID" id="20828094"/>
<sequence>MFRWYRKSTVCLALLSDVDKSDFVSDQELQSHVPSSCRWFTRGWTLQELLAPDKLLFFDVNWIELGSRSKWARHISKATGIDVRFLLGIERDPFESWDLEAVLRDTSVATKMSWAAGRQTTRVEDQAYCLLGLFDIHMPMLYGEGRKALRLLEYPHYPNCAYTDVTTGPRGGLLVGSQLSRDISGHNAGGRPRSLLATSPRDFRFAGSLEPCGIPGHKRPAFAMSQRGLEISLPIFKDESHHHIVYGLLACSPKVKTGGSYLVAVPSIRLSVIDVASAGHDDDMYFTLLRDSCPDNSKSGAPFHICPGEANLNNSDWWSYHLTRPSPPSRVLSGAAHPWDKIILKRVQYAPDTTIAAAVLNLDLYPLHPNRPSQRRILLVVSTDLSCRVRKLAFGKEVNLRTLMTIASQPDLVGPKLESERREVKEFRSGKETRIVYKLLDGIELCLRTWC</sequence>
<dbReference type="RefSeq" id="XP_009852784.1">
    <property type="nucleotide sequence ID" value="XM_009854482.1"/>
</dbReference>
<gene>
    <name evidence="1" type="ORF">NEUTE1DRAFT_47420</name>
</gene>
<reference evidence="2" key="1">
    <citation type="journal article" date="2011" name="Genetics">
        <title>Massive changes in genome architecture accompany the transition to self-fertility in the filamentous fungus Neurospora tetrasperma.</title>
        <authorList>
            <person name="Ellison C.E."/>
            <person name="Stajich J.E."/>
            <person name="Jacobson D.J."/>
            <person name="Natvig D.O."/>
            <person name="Lapidus A."/>
            <person name="Foster B."/>
            <person name="Aerts A."/>
            <person name="Riley R."/>
            <person name="Lindquist E.A."/>
            <person name="Grigoriev I.V."/>
            <person name="Taylor J.W."/>
        </authorList>
    </citation>
    <scope>NUCLEOTIDE SEQUENCE [LARGE SCALE GENOMIC DNA]</scope>
    <source>
        <strain evidence="2">FGSC 2508 / P0657</strain>
    </source>
</reference>
<dbReference type="KEGG" id="nte:NEUTE1DRAFT47420"/>
<keyword evidence="2" id="KW-1185">Reference proteome</keyword>
<protein>
    <recommendedName>
        <fullName evidence="3">Heterokaryon incompatibility domain-containing protein</fullName>
    </recommendedName>
</protein>
<proteinExistence type="predicted"/>
<dbReference type="AlphaFoldDB" id="F8MS56"/>
<dbReference type="Proteomes" id="UP000008065">
    <property type="component" value="Unassembled WGS sequence"/>
</dbReference>
<evidence type="ECO:0000313" key="2">
    <source>
        <dbReference type="Proteomes" id="UP000008065"/>
    </source>
</evidence>
<dbReference type="EMBL" id="GL891306">
    <property type="protein sequence ID" value="EGO55850.1"/>
    <property type="molecule type" value="Genomic_DNA"/>
</dbReference>
<dbReference type="PROSITE" id="PS00018">
    <property type="entry name" value="EF_HAND_1"/>
    <property type="match status" value="1"/>
</dbReference>
<accession>F8MS56</accession>
<dbReference type="HOGENOM" id="CLU_033009_0_0_1"/>
<dbReference type="OrthoDB" id="20872at2759"/>
<dbReference type="VEuPathDB" id="FungiDB:NEUTE1DRAFT_47420"/>
<organism evidence="1 2">
    <name type="scientific">Neurospora tetrasperma (strain FGSC 2508 / ATCC MYA-4615 / P0657)</name>
    <dbReference type="NCBI Taxonomy" id="510951"/>
    <lineage>
        <taxon>Eukaryota</taxon>
        <taxon>Fungi</taxon>
        <taxon>Dikarya</taxon>
        <taxon>Ascomycota</taxon>
        <taxon>Pezizomycotina</taxon>
        <taxon>Sordariomycetes</taxon>
        <taxon>Sordariomycetidae</taxon>
        <taxon>Sordariales</taxon>
        <taxon>Sordariaceae</taxon>
        <taxon>Neurospora</taxon>
    </lineage>
</organism>
<name>F8MS56_NEUT8</name>
<evidence type="ECO:0008006" key="3">
    <source>
        <dbReference type="Google" id="ProtNLM"/>
    </source>
</evidence>
<dbReference type="InterPro" id="IPR018247">
    <property type="entry name" value="EF_Hand_1_Ca_BS"/>
</dbReference>
<evidence type="ECO:0000313" key="1">
    <source>
        <dbReference type="EMBL" id="EGO55850.1"/>
    </source>
</evidence>
<dbReference type="PANTHER" id="PTHR10622:SF10">
    <property type="entry name" value="HET DOMAIN-CONTAINING PROTEIN"/>
    <property type="match status" value="1"/>
</dbReference>
<dbReference type="PANTHER" id="PTHR10622">
    <property type="entry name" value="HET DOMAIN-CONTAINING PROTEIN"/>
    <property type="match status" value="1"/>
</dbReference>